<organism evidence="9 10">
    <name type="scientific">Fulvimonas yonginensis</name>
    <dbReference type="NCBI Taxonomy" id="1495200"/>
    <lineage>
        <taxon>Bacteria</taxon>
        <taxon>Pseudomonadati</taxon>
        <taxon>Pseudomonadota</taxon>
        <taxon>Gammaproteobacteria</taxon>
        <taxon>Lysobacterales</taxon>
        <taxon>Rhodanobacteraceae</taxon>
        <taxon>Fulvimonas</taxon>
    </lineage>
</organism>
<evidence type="ECO:0000256" key="3">
    <source>
        <dbReference type="ARBA" id="ARBA00022676"/>
    </source>
</evidence>
<dbReference type="Proteomes" id="UP001381174">
    <property type="component" value="Unassembled WGS sequence"/>
</dbReference>
<reference evidence="9 10" key="1">
    <citation type="journal article" date="2014" name="Int. J. Syst. Evol. Microbiol.">
        <title>Fulvimonas yonginensis sp. nov., isolated from greenhouse soil, and emended description of the genus Fulvimonas.</title>
        <authorList>
            <person name="Ahn J.H."/>
            <person name="Kim S.J."/>
            <person name="Weon H.Y."/>
            <person name="Hong S.B."/>
            <person name="Seok S.J."/>
            <person name="Kwon S.W."/>
        </authorList>
    </citation>
    <scope>NUCLEOTIDE SEQUENCE [LARGE SCALE GENOMIC DNA]</scope>
    <source>
        <strain evidence="9 10">KACC 16952</strain>
    </source>
</reference>
<dbReference type="RefSeq" id="WP_336808085.1">
    <property type="nucleotide sequence ID" value="NZ_JBBBNY010000008.1"/>
</dbReference>
<evidence type="ECO:0000313" key="10">
    <source>
        <dbReference type="Proteomes" id="UP001381174"/>
    </source>
</evidence>
<feature type="transmembrane region" description="Helical" evidence="8">
    <location>
        <begin position="205"/>
        <end position="226"/>
    </location>
</feature>
<proteinExistence type="predicted"/>
<evidence type="ECO:0000313" key="9">
    <source>
        <dbReference type="EMBL" id="MEI7037455.1"/>
    </source>
</evidence>
<accession>A0ABU8JDP3</accession>
<evidence type="ECO:0000256" key="2">
    <source>
        <dbReference type="ARBA" id="ARBA00022475"/>
    </source>
</evidence>
<feature type="transmembrane region" description="Helical" evidence="8">
    <location>
        <begin position="286"/>
        <end position="305"/>
    </location>
</feature>
<keyword evidence="6 8" id="KW-1133">Transmembrane helix</keyword>
<keyword evidence="5 8" id="KW-0812">Transmembrane</keyword>
<evidence type="ECO:0000256" key="4">
    <source>
        <dbReference type="ARBA" id="ARBA00022679"/>
    </source>
</evidence>
<evidence type="ECO:0000256" key="7">
    <source>
        <dbReference type="ARBA" id="ARBA00023136"/>
    </source>
</evidence>
<sequence length="538" mass="58620">MRSASWSMKWVPWLAGLLLLAMRMLWLGAYPLDSDEPQHAHVAWSLATGALPYRGAFDNHGPLFGLLYSYCMRWLGPRTDILWWLRLAVVPWYVLALLSTWVMGRRLYPLAVAGAGALLAALMQIFFVKMGEFRTDDLWTALWLAALAVIVGRHRSLWRGFVAGLCIGAALSVSQKTLPLLATALVSGLAVGLGRPVKRPDLPRLVAATAAGVALMPLAVVAWLAWQRDLGTAYYDVVAYGLAPNGGPSHLWRQVLYALVAACLVGATVLRLRGRRELDDASRWKWFLGLQALLYVLLIWVAWPLSTPQDFLPVIPTAMLSLAGALGPAAVPRLGPRRCAASVAALAMLELALLLHHAPPWRDALAAERSRLAVVLRCTAPSDPVMDAKSGAIFRPRPYYPVLESIELRRLKHGLVPDTIAHALVSHDTKVVVPERLPPADRAFVARNYLAGTAGIYMAGMVLPAGTDPRISIELPGAYALSDGTHLVQARMDGGPPATQWNLDAGPHRLAAPGQRDLFLVWSPAWACGWRPAPGRHP</sequence>
<evidence type="ECO:0000256" key="6">
    <source>
        <dbReference type="ARBA" id="ARBA00022989"/>
    </source>
</evidence>
<comment type="subcellular location">
    <subcellularLocation>
        <location evidence="1">Cell membrane</location>
        <topology evidence="1">Multi-pass membrane protein</topology>
    </subcellularLocation>
</comment>
<protein>
    <recommendedName>
        <fullName evidence="11">Glycosyltransferase RgtA/B/C/D-like domain-containing protein</fullName>
    </recommendedName>
</protein>
<evidence type="ECO:0000256" key="8">
    <source>
        <dbReference type="SAM" id="Phobius"/>
    </source>
</evidence>
<feature type="transmembrane region" description="Helical" evidence="8">
    <location>
        <begin position="138"/>
        <end position="155"/>
    </location>
</feature>
<dbReference type="InterPro" id="IPR050297">
    <property type="entry name" value="LipidA_mod_glycosyltrf_83"/>
</dbReference>
<keyword evidence="7 8" id="KW-0472">Membrane</keyword>
<keyword evidence="4" id="KW-0808">Transferase</keyword>
<feature type="transmembrane region" description="Helical" evidence="8">
    <location>
        <begin position="161"/>
        <end position="193"/>
    </location>
</feature>
<keyword evidence="2" id="KW-1003">Cell membrane</keyword>
<feature type="transmembrane region" description="Helical" evidence="8">
    <location>
        <begin position="83"/>
        <end position="101"/>
    </location>
</feature>
<keyword evidence="3" id="KW-0328">Glycosyltransferase</keyword>
<dbReference type="EMBL" id="JBBBNY010000008">
    <property type="protein sequence ID" value="MEI7037455.1"/>
    <property type="molecule type" value="Genomic_DNA"/>
</dbReference>
<name>A0ABU8JDP3_9GAMM</name>
<evidence type="ECO:0000256" key="1">
    <source>
        <dbReference type="ARBA" id="ARBA00004651"/>
    </source>
</evidence>
<evidence type="ECO:0000256" key="5">
    <source>
        <dbReference type="ARBA" id="ARBA00022692"/>
    </source>
</evidence>
<keyword evidence="10" id="KW-1185">Reference proteome</keyword>
<comment type="caution">
    <text evidence="9">The sequence shown here is derived from an EMBL/GenBank/DDBJ whole genome shotgun (WGS) entry which is preliminary data.</text>
</comment>
<dbReference type="PANTHER" id="PTHR33908">
    <property type="entry name" value="MANNOSYLTRANSFERASE YKCB-RELATED"/>
    <property type="match status" value="1"/>
</dbReference>
<feature type="transmembrane region" description="Helical" evidence="8">
    <location>
        <begin position="107"/>
        <end position="126"/>
    </location>
</feature>
<dbReference type="PANTHER" id="PTHR33908:SF11">
    <property type="entry name" value="MEMBRANE PROTEIN"/>
    <property type="match status" value="1"/>
</dbReference>
<feature type="transmembrane region" description="Helical" evidence="8">
    <location>
        <begin position="255"/>
        <end position="274"/>
    </location>
</feature>
<evidence type="ECO:0008006" key="11">
    <source>
        <dbReference type="Google" id="ProtNLM"/>
    </source>
</evidence>
<gene>
    <name evidence="9" type="ORF">WAT24_11860</name>
</gene>